<evidence type="ECO:0000313" key="2">
    <source>
        <dbReference type="EMBL" id="TRZ11645.1"/>
    </source>
</evidence>
<feature type="compositionally biased region" description="Basic residues" evidence="1">
    <location>
        <begin position="290"/>
        <end position="303"/>
    </location>
</feature>
<dbReference type="EMBL" id="SWJQ01000681">
    <property type="protein sequence ID" value="TRZ11645.1"/>
    <property type="molecule type" value="Genomic_DNA"/>
</dbReference>
<dbReference type="Gene3D" id="3.90.310.10">
    <property type="entry name" value="ENV polyprotein, receptor-binding domain"/>
    <property type="match status" value="1"/>
</dbReference>
<gene>
    <name evidence="2" type="ORF">HGM15179_015455</name>
</gene>
<dbReference type="InterPro" id="IPR010999">
    <property type="entry name" value="Retrovr_matrix"/>
</dbReference>
<proteinExistence type="predicted"/>
<feature type="compositionally biased region" description="Basic and acidic residues" evidence="1">
    <location>
        <begin position="236"/>
        <end position="246"/>
    </location>
</feature>
<dbReference type="Gene3D" id="1.10.150.90">
    <property type="entry name" value="Immunodeficiency lentiviruses, gag gene matrix protein p17"/>
    <property type="match status" value="1"/>
</dbReference>
<feature type="region of interest" description="Disordered" evidence="1">
    <location>
        <begin position="210"/>
        <end position="321"/>
    </location>
</feature>
<dbReference type="AlphaFoldDB" id="A0A8K1LF54"/>
<dbReference type="OrthoDB" id="9218411at2759"/>
<name>A0A8K1LF54_9PASS</name>
<evidence type="ECO:0000256" key="1">
    <source>
        <dbReference type="SAM" id="MobiDB-lite"/>
    </source>
</evidence>
<keyword evidence="3" id="KW-1185">Reference proteome</keyword>
<accession>A0A8K1LF54</accession>
<dbReference type="InterPro" id="IPR008981">
    <property type="entry name" value="FMuLV_rcpt-bd"/>
</dbReference>
<protein>
    <submittedName>
        <fullName evidence="2">Uncharacterized protein</fullName>
    </submittedName>
</protein>
<sequence length="501" mass="55897">MEMLGKVISEIYVQWGIKCKAKDFDAAVKRLLTLGAIDRPVDILHSECWERCTNVLARDVIVSATSKNLKSWGKVMQALQKALEEQETWAAAQQCLRLTPKLGVGATTQTAFGNGRAEEERVLETDNLSRSAFGNDCAEKEWVLETDGFSGTALGSACAEKERALETNTLSRSRSPSPVPKPHSAVGSNPSENPLSPREDVVGADLRQIDLKPPPYAPQHGAEAEEEGRSPVKFPATDRRGQDHRGGGVVRGGEGKSEPNRRASSPAIPFKAEMPLERRRSRRSGTPAHQKPRGRSQSKKHRRQEVSDQSTSSHLEEEEAEWVSKPAREGWCKGFEYKGQGFEYKGHCHTSEESPSVFPQVVRYRLPAKPQILFLCICFALPSVHLGAGNHPYQPSIWTFRNFITGDVIGQSETNSPAWTVRLTDIFMRDRSSKAKVIKEGTYWCPSNNPGKSYCTQPGYWFCRYWGCETIVTGNRWKPPKEDEFLKVTGWPNGCISKSTY</sequence>
<evidence type="ECO:0000313" key="3">
    <source>
        <dbReference type="Proteomes" id="UP000796761"/>
    </source>
</evidence>
<dbReference type="SUPFAM" id="SSF47836">
    <property type="entry name" value="Retroviral matrix proteins"/>
    <property type="match status" value="1"/>
</dbReference>
<dbReference type="SUPFAM" id="SSF49830">
    <property type="entry name" value="ENV polyprotein, receptor-binding domain"/>
    <property type="match status" value="1"/>
</dbReference>
<reference evidence="2" key="1">
    <citation type="submission" date="2019-04" db="EMBL/GenBank/DDBJ databases">
        <title>Genome assembly of Zosterops borbonicus 15179.</title>
        <authorList>
            <person name="Leroy T."/>
            <person name="Anselmetti Y."/>
            <person name="Tilak M.-K."/>
            <person name="Nabholz B."/>
        </authorList>
    </citation>
    <scope>NUCLEOTIDE SEQUENCE</scope>
    <source>
        <strain evidence="2">HGM_15179</strain>
        <tissue evidence="2">Muscle</tissue>
    </source>
</reference>
<organism evidence="2 3">
    <name type="scientific">Zosterops borbonicus</name>
    <dbReference type="NCBI Taxonomy" id="364589"/>
    <lineage>
        <taxon>Eukaryota</taxon>
        <taxon>Metazoa</taxon>
        <taxon>Chordata</taxon>
        <taxon>Craniata</taxon>
        <taxon>Vertebrata</taxon>
        <taxon>Euteleostomi</taxon>
        <taxon>Archelosauria</taxon>
        <taxon>Archosauria</taxon>
        <taxon>Dinosauria</taxon>
        <taxon>Saurischia</taxon>
        <taxon>Theropoda</taxon>
        <taxon>Coelurosauria</taxon>
        <taxon>Aves</taxon>
        <taxon>Neognathae</taxon>
        <taxon>Neoaves</taxon>
        <taxon>Telluraves</taxon>
        <taxon>Australaves</taxon>
        <taxon>Passeriformes</taxon>
        <taxon>Sylvioidea</taxon>
        <taxon>Zosteropidae</taxon>
        <taxon>Zosterops</taxon>
    </lineage>
</organism>
<dbReference type="InterPro" id="IPR012344">
    <property type="entry name" value="Matrix_HIV/RSV_N"/>
</dbReference>
<dbReference type="Proteomes" id="UP000796761">
    <property type="component" value="Unassembled WGS sequence"/>
</dbReference>
<feature type="region of interest" description="Disordered" evidence="1">
    <location>
        <begin position="165"/>
        <end position="198"/>
    </location>
</feature>
<comment type="caution">
    <text evidence="2">The sequence shown here is derived from an EMBL/GenBank/DDBJ whole genome shotgun (WGS) entry which is preliminary data.</text>
</comment>